<dbReference type="EMBL" id="CP011367">
    <property type="protein sequence ID" value="AKJ96263.1"/>
    <property type="molecule type" value="Genomic_DNA"/>
</dbReference>
<dbReference type="PATRIC" id="fig|106634.4.peg.2700"/>
<dbReference type="InterPro" id="IPR029752">
    <property type="entry name" value="D-isomer_DH_CS1"/>
</dbReference>
<dbReference type="SUPFAM" id="SSF51735">
    <property type="entry name" value="NAD(P)-binding Rossmann-fold domains"/>
    <property type="match status" value="1"/>
</dbReference>
<evidence type="ECO:0000256" key="3">
    <source>
        <dbReference type="ARBA" id="ARBA00023027"/>
    </source>
</evidence>
<dbReference type="InterPro" id="IPR036291">
    <property type="entry name" value="NAD(P)-bd_dom_sf"/>
</dbReference>
<dbReference type="AlphaFoldDB" id="A0A0G3G4U9"/>
<proteinExistence type="inferred from homology"/>
<dbReference type="GO" id="GO:0008720">
    <property type="term" value="F:D-lactate dehydrogenase (NAD+) activity"/>
    <property type="evidence" value="ECO:0007669"/>
    <property type="project" value="UniProtKB-EC"/>
</dbReference>
<dbReference type="Proteomes" id="UP000064201">
    <property type="component" value="Chromosome"/>
</dbReference>
<dbReference type="InterPro" id="IPR029753">
    <property type="entry name" value="D-isomer_DH_CS"/>
</dbReference>
<dbReference type="OrthoDB" id="9805416at2"/>
<reference evidence="7 8" key="1">
    <citation type="submission" date="2015-04" db="EMBL/GenBank/DDBJ databases">
        <title>Complete Sequence for the Genome of the Thioalkalivibrio versutus D301.</title>
        <authorList>
            <person name="Mu T."/>
            <person name="Zhou J."/>
            <person name="Xu X."/>
        </authorList>
    </citation>
    <scope>NUCLEOTIDE SEQUENCE [LARGE SCALE GENOMIC DNA]</scope>
    <source>
        <strain evidence="7 8">D301</strain>
    </source>
</reference>
<dbReference type="PROSITE" id="PS00671">
    <property type="entry name" value="D_2_HYDROXYACID_DH_3"/>
    <property type="match status" value="1"/>
</dbReference>
<dbReference type="GO" id="GO:0051287">
    <property type="term" value="F:NAD binding"/>
    <property type="evidence" value="ECO:0007669"/>
    <property type="project" value="InterPro"/>
</dbReference>
<keyword evidence="3" id="KW-0520">NAD</keyword>
<feature type="domain" description="D-isomer specific 2-hydroxyacid dehydrogenase catalytic" evidence="5">
    <location>
        <begin position="14"/>
        <end position="321"/>
    </location>
</feature>
<organism evidence="7 8">
    <name type="scientific">Thioalkalivibrio versutus</name>
    <dbReference type="NCBI Taxonomy" id="106634"/>
    <lineage>
        <taxon>Bacteria</taxon>
        <taxon>Pseudomonadati</taxon>
        <taxon>Pseudomonadota</taxon>
        <taxon>Gammaproteobacteria</taxon>
        <taxon>Chromatiales</taxon>
        <taxon>Ectothiorhodospiraceae</taxon>
        <taxon>Thioalkalivibrio</taxon>
    </lineage>
</organism>
<feature type="domain" description="D-isomer specific 2-hydroxyacid dehydrogenase NAD-binding" evidence="6">
    <location>
        <begin position="110"/>
        <end position="297"/>
    </location>
</feature>
<dbReference type="Pfam" id="PF00389">
    <property type="entry name" value="2-Hacid_dh"/>
    <property type="match status" value="1"/>
</dbReference>
<dbReference type="CDD" id="cd12183">
    <property type="entry name" value="LDH_like_2"/>
    <property type="match status" value="1"/>
</dbReference>
<evidence type="ECO:0000256" key="1">
    <source>
        <dbReference type="ARBA" id="ARBA00005854"/>
    </source>
</evidence>
<accession>A0A0G3G4U9</accession>
<evidence type="ECO:0000313" key="7">
    <source>
        <dbReference type="EMBL" id="AKJ96263.1"/>
    </source>
</evidence>
<dbReference type="Pfam" id="PF02826">
    <property type="entry name" value="2-Hacid_dh_C"/>
    <property type="match status" value="1"/>
</dbReference>
<evidence type="ECO:0000259" key="6">
    <source>
        <dbReference type="Pfam" id="PF02826"/>
    </source>
</evidence>
<dbReference type="EC" id="1.1.1.28" evidence="7"/>
<keyword evidence="8" id="KW-1185">Reference proteome</keyword>
<evidence type="ECO:0000259" key="5">
    <source>
        <dbReference type="Pfam" id="PF00389"/>
    </source>
</evidence>
<dbReference type="InterPro" id="IPR006140">
    <property type="entry name" value="D-isomer_DH_NAD-bd"/>
</dbReference>
<dbReference type="InterPro" id="IPR058205">
    <property type="entry name" value="D-LDH-like"/>
</dbReference>
<evidence type="ECO:0000256" key="2">
    <source>
        <dbReference type="ARBA" id="ARBA00023002"/>
    </source>
</evidence>
<dbReference type="PROSITE" id="PS00065">
    <property type="entry name" value="D_2_HYDROXYACID_DH_1"/>
    <property type="match status" value="1"/>
</dbReference>
<protein>
    <submittedName>
        <fullName evidence="7">Lactate dehydrogenase</fullName>
        <ecNumber evidence="7">1.1.1.28</ecNumber>
    </submittedName>
</protein>
<name>A0A0G3G4U9_9GAMM</name>
<dbReference type="STRING" id="106634.TVD_13235"/>
<dbReference type="SUPFAM" id="SSF52283">
    <property type="entry name" value="Formate/glycerate dehydrogenase catalytic domain-like"/>
    <property type="match status" value="1"/>
</dbReference>
<dbReference type="KEGG" id="tvr:TVD_13235"/>
<dbReference type="Gene3D" id="3.40.50.720">
    <property type="entry name" value="NAD(P)-binding Rossmann-like Domain"/>
    <property type="match status" value="2"/>
</dbReference>
<gene>
    <name evidence="7" type="ORF">TVD_13235</name>
</gene>
<evidence type="ECO:0000256" key="4">
    <source>
        <dbReference type="RuleBase" id="RU003719"/>
    </source>
</evidence>
<keyword evidence="2 4" id="KW-0560">Oxidoreductase</keyword>
<dbReference type="PANTHER" id="PTHR43026">
    <property type="entry name" value="2-HYDROXYACID DEHYDROGENASE HOMOLOG 1-RELATED"/>
    <property type="match status" value="1"/>
</dbReference>
<sequence length="331" mass="36034">MKVAVFSTQQHDRENLMPALVAAGMAPVVYAERLTAETVHLARGADAVCVFTNDDLHRRVIDGLADQGIHVVALRCSGYDNLDVARARERGMRVGRVPAYSPNAIAEHAVALLMTLNRRVHRAWERTRRGDFRLDHLTGFDLAGRTVGVVGTGRIGQAFARIMLGFGCRVLAHDPYPNAELQAGGVMYQDLDTLLAESSVVSLSCPMTPENRHMINADTLARMPRGAFLINTARGALVDTDAAEVALESGQLGGFALDVYEGEAGLFFQDWSLSGLPDRRLARLMQRDDVLVTGHQAFLTREALTNIADTTVANLTALHQDPDAQPEGRVV</sequence>
<dbReference type="RefSeq" id="WP_047251809.1">
    <property type="nucleotide sequence ID" value="NZ_CP011367.1"/>
</dbReference>
<comment type="similarity">
    <text evidence="1 4">Belongs to the D-isomer specific 2-hydroxyacid dehydrogenase family.</text>
</comment>
<dbReference type="InterPro" id="IPR006139">
    <property type="entry name" value="D-isomer_2_OHA_DH_cat_dom"/>
</dbReference>
<evidence type="ECO:0000313" key="8">
    <source>
        <dbReference type="Proteomes" id="UP000064201"/>
    </source>
</evidence>
<dbReference type="PANTHER" id="PTHR43026:SF1">
    <property type="entry name" value="2-HYDROXYACID DEHYDROGENASE HOMOLOG 1-RELATED"/>
    <property type="match status" value="1"/>
</dbReference>